<dbReference type="STRING" id="33936.AZI98_15630"/>
<evidence type="ECO:0000256" key="10">
    <source>
        <dbReference type="ARBA" id="ARBA00023277"/>
    </source>
</evidence>
<keyword evidence="14" id="KW-1185">Reference proteome</keyword>
<proteinExistence type="inferred from homology"/>
<keyword evidence="8" id="KW-0067">ATP-binding</keyword>
<dbReference type="CDD" id="cd24067">
    <property type="entry name" value="ASKHA_NBD_ROK_BsFRK-like"/>
    <property type="match status" value="1"/>
</dbReference>
<keyword evidence="7" id="KW-0862">Zinc</keyword>
<dbReference type="PANTHER" id="PTHR42742">
    <property type="entry name" value="TRANSCRIPTIONAL REPRESSOR MPRA"/>
    <property type="match status" value="1"/>
</dbReference>
<dbReference type="PROSITE" id="PS01125">
    <property type="entry name" value="ROK"/>
    <property type="match status" value="1"/>
</dbReference>
<dbReference type="Pfam" id="PF00480">
    <property type="entry name" value="ROK"/>
    <property type="match status" value="1"/>
</dbReference>
<dbReference type="GeneID" id="301125000"/>
<dbReference type="InterPro" id="IPR049874">
    <property type="entry name" value="ROK_cs"/>
</dbReference>
<dbReference type="InterPro" id="IPR043129">
    <property type="entry name" value="ATPase_NBD"/>
</dbReference>
<dbReference type="Proteomes" id="UP000076476">
    <property type="component" value="Unassembled WGS sequence"/>
</dbReference>
<evidence type="ECO:0000256" key="7">
    <source>
        <dbReference type="ARBA" id="ARBA00022833"/>
    </source>
</evidence>
<evidence type="ECO:0000256" key="5">
    <source>
        <dbReference type="ARBA" id="ARBA00022741"/>
    </source>
</evidence>
<evidence type="ECO:0000256" key="3">
    <source>
        <dbReference type="ARBA" id="ARBA00022679"/>
    </source>
</evidence>
<evidence type="ECO:0000256" key="9">
    <source>
        <dbReference type="ARBA" id="ARBA00022842"/>
    </source>
</evidence>
<dbReference type="GO" id="GO:0008865">
    <property type="term" value="F:fructokinase activity"/>
    <property type="evidence" value="ECO:0007669"/>
    <property type="project" value="UniProtKB-EC"/>
</dbReference>
<comment type="similarity">
    <text evidence="2">Belongs to the ROK (NagC/XylR) family.</text>
</comment>
<evidence type="ECO:0000313" key="14">
    <source>
        <dbReference type="Proteomes" id="UP000076476"/>
    </source>
</evidence>
<evidence type="ECO:0000256" key="1">
    <source>
        <dbReference type="ARBA" id="ARBA00001946"/>
    </source>
</evidence>
<organism evidence="13 14">
    <name type="scientific">Aeribacillus pallidus</name>
    <dbReference type="NCBI Taxonomy" id="33936"/>
    <lineage>
        <taxon>Bacteria</taxon>
        <taxon>Bacillati</taxon>
        <taxon>Bacillota</taxon>
        <taxon>Bacilli</taxon>
        <taxon>Bacillales</taxon>
        <taxon>Bacillaceae</taxon>
        <taxon>Aeribacillus</taxon>
    </lineage>
</organism>
<dbReference type="RefSeq" id="WP_063389186.1">
    <property type="nucleotide sequence ID" value="NZ_LWBR01000065.1"/>
</dbReference>
<reference evidence="13 14" key="1">
    <citation type="submission" date="2016-04" db="EMBL/GenBank/DDBJ databases">
        <title>Draft genome sequence of Aeribacillus pallidus 8m3 from petroleum reservoir.</title>
        <authorList>
            <person name="Poltaraus A.B."/>
            <person name="Nazina T.N."/>
            <person name="Tourova T.P."/>
            <person name="Malakho S.M."/>
            <person name="Korshunova A.V."/>
            <person name="Sokolova D.S."/>
        </authorList>
    </citation>
    <scope>NUCLEOTIDE SEQUENCE [LARGE SCALE GENOMIC DNA]</scope>
    <source>
        <strain evidence="13 14">8m3</strain>
    </source>
</reference>
<accession>A0A161ZQC6</accession>
<sequence>MLLGAIEAGGTKFVCGIGDENGNIIERTSFPTTTPDEVLEQVVKFFRDKDIKALGIGSFGPIDLDRTSETFGYITSTPKLQWANINLVGAIKKEFPIPIGFDTDVNAAALGEMKWGAAKGLNSCIYMTIGTGIGVGAISEGHLVHGLIHPEMGHMLVRRHPEDSFAGNCPYHKDCLEGMASGPAIEKRWGKKGQELEKNEKVWDLEAYYIAQGIANLILVLSPKKIIIGGGVAKQKQLFPLIHQNVQALLNGYVRHEVVLENIADYIVPPGLGDNAGLCGAIGLAYEAFLENNQK</sequence>
<keyword evidence="10" id="KW-0119">Carbohydrate metabolism</keyword>
<keyword evidence="4" id="KW-0479">Metal-binding</keyword>
<dbReference type="EMBL" id="LWBR01000065">
    <property type="protein sequence ID" value="KZN95057.1"/>
    <property type="molecule type" value="Genomic_DNA"/>
</dbReference>
<evidence type="ECO:0000256" key="2">
    <source>
        <dbReference type="ARBA" id="ARBA00006479"/>
    </source>
</evidence>
<comment type="cofactor">
    <cofactor evidence="1">
        <name>Mg(2+)</name>
        <dbReference type="ChEBI" id="CHEBI:18420"/>
    </cofactor>
</comment>
<evidence type="ECO:0000256" key="8">
    <source>
        <dbReference type="ARBA" id="ARBA00022840"/>
    </source>
</evidence>
<dbReference type="Gene3D" id="3.30.420.40">
    <property type="match status" value="2"/>
</dbReference>
<dbReference type="FunFam" id="3.30.420.40:FF:000136">
    <property type="entry name" value="Putative fructokinase"/>
    <property type="match status" value="1"/>
</dbReference>
<evidence type="ECO:0000256" key="6">
    <source>
        <dbReference type="ARBA" id="ARBA00022777"/>
    </source>
</evidence>
<keyword evidence="9" id="KW-0460">Magnesium</keyword>
<dbReference type="AlphaFoldDB" id="A0A161ZQC6"/>
<dbReference type="EC" id="2.7.1.4" evidence="11"/>
<dbReference type="GO" id="GO:0046872">
    <property type="term" value="F:metal ion binding"/>
    <property type="evidence" value="ECO:0007669"/>
    <property type="project" value="UniProtKB-KW"/>
</dbReference>
<keyword evidence="6 13" id="KW-0418">Kinase</keyword>
<name>A0A161ZQC6_9BACI</name>
<evidence type="ECO:0000313" key="13">
    <source>
        <dbReference type="EMBL" id="KZN95057.1"/>
    </source>
</evidence>
<dbReference type="SUPFAM" id="SSF53067">
    <property type="entry name" value="Actin-like ATPase domain"/>
    <property type="match status" value="1"/>
</dbReference>
<evidence type="ECO:0000256" key="11">
    <source>
        <dbReference type="ARBA" id="ARBA00038887"/>
    </source>
</evidence>
<comment type="caution">
    <text evidence="13">The sequence shown here is derived from an EMBL/GenBank/DDBJ whole genome shotgun (WGS) entry which is preliminary data.</text>
</comment>
<gene>
    <name evidence="13" type="ORF">AZI98_15630</name>
</gene>
<dbReference type="OrthoDB" id="9783435at2"/>
<dbReference type="InterPro" id="IPR051804">
    <property type="entry name" value="Carb_Metab_Reg_Kinase/Isom"/>
</dbReference>
<keyword evidence="3" id="KW-0808">Transferase</keyword>
<comment type="catalytic activity">
    <reaction evidence="12">
        <text>D-fructose + ATP = D-fructose 6-phosphate + ADP + H(+)</text>
        <dbReference type="Rhea" id="RHEA:16125"/>
        <dbReference type="ChEBI" id="CHEBI:15378"/>
        <dbReference type="ChEBI" id="CHEBI:30616"/>
        <dbReference type="ChEBI" id="CHEBI:37721"/>
        <dbReference type="ChEBI" id="CHEBI:61527"/>
        <dbReference type="ChEBI" id="CHEBI:456216"/>
        <dbReference type="EC" id="2.7.1.4"/>
    </reaction>
</comment>
<dbReference type="GO" id="GO:0005524">
    <property type="term" value="F:ATP binding"/>
    <property type="evidence" value="ECO:0007669"/>
    <property type="project" value="UniProtKB-KW"/>
</dbReference>
<dbReference type="FunFam" id="3.30.420.40:FF:000153">
    <property type="entry name" value="Putative fructokinase"/>
    <property type="match status" value="1"/>
</dbReference>
<protein>
    <recommendedName>
        <fullName evidence="11">fructokinase</fullName>
        <ecNumber evidence="11">2.7.1.4</ecNumber>
    </recommendedName>
</protein>
<keyword evidence="5" id="KW-0547">Nucleotide-binding</keyword>
<evidence type="ECO:0000256" key="4">
    <source>
        <dbReference type="ARBA" id="ARBA00022723"/>
    </source>
</evidence>
<dbReference type="InterPro" id="IPR000600">
    <property type="entry name" value="ROK"/>
</dbReference>
<dbReference type="PANTHER" id="PTHR42742:SF3">
    <property type="entry name" value="FRUCTOKINASE"/>
    <property type="match status" value="1"/>
</dbReference>
<evidence type="ECO:0000256" key="12">
    <source>
        <dbReference type="ARBA" id="ARBA00048451"/>
    </source>
</evidence>